<feature type="compositionally biased region" description="Low complexity" evidence="1">
    <location>
        <begin position="866"/>
        <end position="903"/>
    </location>
</feature>
<protein>
    <submittedName>
        <fullName evidence="2">Uncharacterized protein</fullName>
    </submittedName>
</protein>
<accession>A0A8C0TDP7</accession>
<evidence type="ECO:0000313" key="2">
    <source>
        <dbReference type="Ensembl" id="ENSCAFP00040034088.1"/>
    </source>
</evidence>
<dbReference type="Ensembl" id="ENSCAFT00040039096.1">
    <property type="protein sequence ID" value="ENSCAFP00040034088.1"/>
    <property type="gene ID" value="ENSCAFG00040021091.1"/>
</dbReference>
<sequence>SQVPVRLQVSYLNYGHPSGRGLACVSALSGEAGVAARVALGHSQVVGGRFEVHHLGAGRAEGQAGLVVEVHGGGGQGGAAHHVHDVHGVPLLHLALHQHDIVFVDLLLLALAAAQLRVAVLGDAAVVGANLLVLALALDGDGDHGREEDDGDGAQGHDERQRHVPVVLLAVHARDPLGQGAAHRADDELGHGRQRGLPVVSHLHDQLHHWGHVLPEGVQRADLAAGGIDLKQVVVVPVHDLVGEAPALAEVAVEGAHGAHQVAQAGVAGHLQLGRVVLQRGQHDHRRVVVHVQHGHPHGRVALQVCGRPRVLGEHLELKRLGLLVVEGAQGVDGPVGGVHAHVGVDGHVADVRGQDGVGHGAVLAQVGVLREHRAQVLPGDVVFVHLQHVEPLGETRGVVVLVQDLDGERLGGVERGRAPVPRHDRHVVLVLRLAVQRAVCHHGVEVVVVLLQLEGHGPPGPAQAAAAAAAAAAAGRAPPAQDPALQLPVLAGVAVSDPHQGDDGAGRGGLAQRPLAHGDETDGRRVVVAVDELDGDLAVGRDGVGPQVPGLHVDLQHPVLLIVQVALDADQAGLGVDGEELSHAVGHVAAEGVEHLAVGALVGVGGVQIDDHGAQRGVLGQLHQGGQHQRVVVLLLAVQGLLDDQLRELGAVAAGLDVQREEPVVVAREQVGAEPVVAGVGVVRAREREAGAGRRVLRDVHLDLVRGEGGRVVVDVLDLHLDHADLLVVGEHLEGQLALGVVAAQGLAVDALLGVEEPAVGVHVQQVRRGVLQHPVAPGLAAPAAAAAAAAAALCGRKPRLQSSILADVADHGAGPLLLRHRVVEVFERQGRGPQEETATDGQVHPRPERWGREQPHRRGERVGARQPGAPAQRARATRAPSPWVLPSPRSGAAAPPRGRSPYSAQVPRTC</sequence>
<dbReference type="AlphaFoldDB" id="A0A8C0TDP7"/>
<organism evidence="2 3">
    <name type="scientific">Canis lupus familiaris</name>
    <name type="common">Dog</name>
    <name type="synonym">Canis familiaris</name>
    <dbReference type="NCBI Taxonomy" id="9615"/>
    <lineage>
        <taxon>Eukaryota</taxon>
        <taxon>Metazoa</taxon>
        <taxon>Chordata</taxon>
        <taxon>Craniata</taxon>
        <taxon>Vertebrata</taxon>
        <taxon>Euteleostomi</taxon>
        <taxon>Mammalia</taxon>
        <taxon>Eutheria</taxon>
        <taxon>Laurasiatheria</taxon>
        <taxon>Carnivora</taxon>
        <taxon>Caniformia</taxon>
        <taxon>Canidae</taxon>
        <taxon>Canis</taxon>
    </lineage>
</organism>
<reference evidence="2" key="2">
    <citation type="submission" date="2025-08" db="UniProtKB">
        <authorList>
            <consortium name="Ensembl"/>
        </authorList>
    </citation>
    <scope>IDENTIFICATION</scope>
</reference>
<feature type="region of interest" description="Disordered" evidence="1">
    <location>
        <begin position="830"/>
        <end position="912"/>
    </location>
</feature>
<dbReference type="Proteomes" id="UP000694542">
    <property type="component" value="Chromosome 22"/>
</dbReference>
<feature type="region of interest" description="Disordered" evidence="1">
    <location>
        <begin position="497"/>
        <end position="519"/>
    </location>
</feature>
<evidence type="ECO:0000313" key="3">
    <source>
        <dbReference type="Proteomes" id="UP000694542"/>
    </source>
</evidence>
<evidence type="ECO:0000256" key="1">
    <source>
        <dbReference type="SAM" id="MobiDB-lite"/>
    </source>
</evidence>
<proteinExistence type="predicted"/>
<reference evidence="2" key="1">
    <citation type="submission" date="2018-10" db="EMBL/GenBank/DDBJ databases">
        <title>De novo assembly of a Great Dane genome.</title>
        <authorList>
            <person name="Kidd J.M."/>
            <person name="Pendleton A.L."/>
            <person name="Shen F."/>
            <person name="Emery S."/>
        </authorList>
    </citation>
    <scope>NUCLEOTIDE SEQUENCE [LARGE SCALE GENOMIC DNA]</scope>
    <source>
        <strain evidence="2">Great Dane</strain>
    </source>
</reference>
<feature type="compositionally biased region" description="Basic and acidic residues" evidence="1">
    <location>
        <begin position="845"/>
        <end position="865"/>
    </location>
</feature>
<name>A0A8C0TDP7_CANLF</name>